<dbReference type="InterPro" id="IPR029058">
    <property type="entry name" value="AB_hydrolase_fold"/>
</dbReference>
<dbReference type="GO" id="GO:0016787">
    <property type="term" value="F:hydrolase activity"/>
    <property type="evidence" value="ECO:0007669"/>
    <property type="project" value="UniProtKB-KW"/>
</dbReference>
<dbReference type="EMBL" id="JBHRXV010000007">
    <property type="protein sequence ID" value="MFC3712767.1"/>
    <property type="molecule type" value="Genomic_DNA"/>
</dbReference>
<dbReference type="RefSeq" id="WP_380860297.1">
    <property type="nucleotide sequence ID" value="NZ_JBHRXV010000007.1"/>
</dbReference>
<dbReference type="CDD" id="cd00741">
    <property type="entry name" value="Lipase"/>
    <property type="match status" value="1"/>
</dbReference>
<organism evidence="1 2">
    <name type="scientific">Sphingoaurantiacus capsulatus</name>
    <dbReference type="NCBI Taxonomy" id="1771310"/>
    <lineage>
        <taxon>Bacteria</taxon>
        <taxon>Pseudomonadati</taxon>
        <taxon>Pseudomonadota</taxon>
        <taxon>Alphaproteobacteria</taxon>
        <taxon>Sphingomonadales</taxon>
        <taxon>Sphingosinicellaceae</taxon>
        <taxon>Sphingoaurantiacus</taxon>
    </lineage>
</organism>
<dbReference type="Gene3D" id="3.40.50.1820">
    <property type="entry name" value="alpha/beta hydrolase"/>
    <property type="match status" value="1"/>
</dbReference>
<proteinExistence type="predicted"/>
<reference evidence="2" key="1">
    <citation type="journal article" date="2019" name="Int. J. Syst. Evol. Microbiol.">
        <title>The Global Catalogue of Microorganisms (GCM) 10K type strain sequencing project: providing services to taxonomists for standard genome sequencing and annotation.</title>
        <authorList>
            <consortium name="The Broad Institute Genomics Platform"/>
            <consortium name="The Broad Institute Genome Sequencing Center for Infectious Disease"/>
            <person name="Wu L."/>
            <person name="Ma J."/>
        </authorList>
    </citation>
    <scope>NUCLEOTIDE SEQUENCE [LARGE SCALE GENOMIC DNA]</scope>
    <source>
        <strain evidence="2">KCTC 42644</strain>
    </source>
</reference>
<gene>
    <name evidence="1" type="ORF">ACFOMD_09310</name>
</gene>
<sequence length="238" mass="26164">MATTLEPPSKPRLFAELRAFPEYIRYGAEKRSLRQLPAGDGHPVMVFPGLAANDRLTAPLRRSIAALGYPVTGWELGRNLGLRRGVLDAMLARLRGWHDQHGRKVSLIGWSLGGLYARELAKMEPERVRQVITLGTPSVGDLRANNAWRLYEALNDHKVDAVPIDSALHECPPVPITSIYSPDEGIVPPGAAMIPEGGQRENIAVDGSHIGLPWNPDVIRLVLDRLALPEGGWRAYRG</sequence>
<accession>A0ABV7X9M7</accession>
<comment type="caution">
    <text evidence="1">The sequence shown here is derived from an EMBL/GenBank/DDBJ whole genome shotgun (WGS) entry which is preliminary data.</text>
</comment>
<evidence type="ECO:0000313" key="2">
    <source>
        <dbReference type="Proteomes" id="UP001595615"/>
    </source>
</evidence>
<protein>
    <submittedName>
        <fullName evidence="1">Alpha/beta hydrolase</fullName>
    </submittedName>
</protein>
<evidence type="ECO:0000313" key="1">
    <source>
        <dbReference type="EMBL" id="MFC3712767.1"/>
    </source>
</evidence>
<name>A0ABV7X9M7_9SPHN</name>
<dbReference type="SUPFAM" id="SSF53474">
    <property type="entry name" value="alpha/beta-Hydrolases"/>
    <property type="match status" value="1"/>
</dbReference>
<dbReference type="Proteomes" id="UP001595615">
    <property type="component" value="Unassembled WGS sequence"/>
</dbReference>
<keyword evidence="1" id="KW-0378">Hydrolase</keyword>
<keyword evidence="2" id="KW-1185">Reference proteome</keyword>